<protein>
    <submittedName>
        <fullName evidence="1">Uncharacterized protein</fullName>
    </submittedName>
</protein>
<reference evidence="1" key="1">
    <citation type="submission" date="2021-03" db="EMBL/GenBank/DDBJ databases">
        <title>Chromosome level genome of the anhydrobiotic midge Polypedilum vanderplanki.</title>
        <authorList>
            <person name="Yoshida Y."/>
            <person name="Kikawada T."/>
            <person name="Gusev O."/>
        </authorList>
    </citation>
    <scope>NUCLEOTIDE SEQUENCE</scope>
    <source>
        <strain evidence="1">NIAS01</strain>
        <tissue evidence="1">Whole body or cell culture</tissue>
    </source>
</reference>
<gene>
    <name evidence="1" type="ORF">PVAND_000204</name>
</gene>
<dbReference type="EMBL" id="JADBJN010000003">
    <property type="protein sequence ID" value="KAG5669914.1"/>
    <property type="molecule type" value="Genomic_DNA"/>
</dbReference>
<dbReference type="Proteomes" id="UP001107558">
    <property type="component" value="Chromosome 3"/>
</dbReference>
<proteinExistence type="predicted"/>
<dbReference type="Gene3D" id="1.10.150.50">
    <property type="entry name" value="Transcription Factor, Ets-1"/>
    <property type="match status" value="1"/>
</dbReference>
<name>A0A9J6BJL2_POLVA</name>
<keyword evidence="2" id="KW-1185">Reference proteome</keyword>
<comment type="caution">
    <text evidence="1">The sequence shown here is derived from an EMBL/GenBank/DDBJ whole genome shotgun (WGS) entry which is preliminary data.</text>
</comment>
<dbReference type="InterPro" id="IPR013761">
    <property type="entry name" value="SAM/pointed_sf"/>
</dbReference>
<accession>A0A9J6BJL2</accession>
<dbReference type="AlphaFoldDB" id="A0A9J6BJL2"/>
<sequence length="141" mass="16772">METDEVLNPKGDSVLELDKILDILNYDDSLNHLYDENSKYEVQQALTSMGFEELISTFEVEKIDYTVFISMDDQFIYGILKRFPWGIRKKFAIEYEKWLKNQNDQQMSVCHSSSRNNQKIDEESLSLMFREDPEAKEFYEL</sequence>
<evidence type="ECO:0000313" key="2">
    <source>
        <dbReference type="Proteomes" id="UP001107558"/>
    </source>
</evidence>
<evidence type="ECO:0000313" key="1">
    <source>
        <dbReference type="EMBL" id="KAG5669914.1"/>
    </source>
</evidence>
<organism evidence="1 2">
    <name type="scientific">Polypedilum vanderplanki</name>
    <name type="common">Sleeping chironomid midge</name>
    <dbReference type="NCBI Taxonomy" id="319348"/>
    <lineage>
        <taxon>Eukaryota</taxon>
        <taxon>Metazoa</taxon>
        <taxon>Ecdysozoa</taxon>
        <taxon>Arthropoda</taxon>
        <taxon>Hexapoda</taxon>
        <taxon>Insecta</taxon>
        <taxon>Pterygota</taxon>
        <taxon>Neoptera</taxon>
        <taxon>Endopterygota</taxon>
        <taxon>Diptera</taxon>
        <taxon>Nematocera</taxon>
        <taxon>Chironomoidea</taxon>
        <taxon>Chironomidae</taxon>
        <taxon>Chironominae</taxon>
        <taxon>Polypedilum</taxon>
        <taxon>Polypedilum</taxon>
    </lineage>
</organism>